<name>A0A0S3S6L9_PHAAN</name>
<dbReference type="AlphaFoldDB" id="A0A0S3S6L9"/>
<sequence length="78" mass="9152">MLMQGGSGTKLLCQEVSWKEDQPRSFRIFQIRGRILFNLGDDVIIDRVKDEENKRMTRSMAKGNLLISWLLYTFAQKE</sequence>
<protein>
    <submittedName>
        <fullName evidence="1">Uncharacterized protein</fullName>
    </submittedName>
</protein>
<organism evidence="1 2">
    <name type="scientific">Vigna angularis var. angularis</name>
    <dbReference type="NCBI Taxonomy" id="157739"/>
    <lineage>
        <taxon>Eukaryota</taxon>
        <taxon>Viridiplantae</taxon>
        <taxon>Streptophyta</taxon>
        <taxon>Embryophyta</taxon>
        <taxon>Tracheophyta</taxon>
        <taxon>Spermatophyta</taxon>
        <taxon>Magnoliopsida</taxon>
        <taxon>eudicotyledons</taxon>
        <taxon>Gunneridae</taxon>
        <taxon>Pentapetalae</taxon>
        <taxon>rosids</taxon>
        <taxon>fabids</taxon>
        <taxon>Fabales</taxon>
        <taxon>Fabaceae</taxon>
        <taxon>Papilionoideae</taxon>
        <taxon>50 kb inversion clade</taxon>
        <taxon>NPAAA clade</taxon>
        <taxon>indigoferoid/millettioid clade</taxon>
        <taxon>Phaseoleae</taxon>
        <taxon>Vigna</taxon>
    </lineage>
</organism>
<keyword evidence="2" id="KW-1185">Reference proteome</keyword>
<proteinExistence type="predicted"/>
<evidence type="ECO:0000313" key="2">
    <source>
        <dbReference type="Proteomes" id="UP000291084"/>
    </source>
</evidence>
<reference evidence="1 2" key="1">
    <citation type="journal article" date="2015" name="Sci. Rep.">
        <title>The power of single molecule real-time sequencing technology in the de novo assembly of a eukaryotic genome.</title>
        <authorList>
            <person name="Sakai H."/>
            <person name="Naito K."/>
            <person name="Ogiso-Tanaka E."/>
            <person name="Takahashi Y."/>
            <person name="Iseki K."/>
            <person name="Muto C."/>
            <person name="Satou K."/>
            <person name="Teruya K."/>
            <person name="Shiroma A."/>
            <person name="Shimoji M."/>
            <person name="Hirano T."/>
            <person name="Itoh T."/>
            <person name="Kaga A."/>
            <person name="Tomooka N."/>
        </authorList>
    </citation>
    <scope>NUCLEOTIDE SEQUENCE [LARGE SCALE GENOMIC DNA]</scope>
    <source>
        <strain evidence="2">cv. Shumari</strain>
    </source>
</reference>
<gene>
    <name evidence="1" type="primary">Vigan.05G191800</name>
    <name evidence="1" type="ORF">VIGAN_05191800</name>
</gene>
<dbReference type="EMBL" id="AP015038">
    <property type="protein sequence ID" value="BAT88429.1"/>
    <property type="molecule type" value="Genomic_DNA"/>
</dbReference>
<dbReference type="Proteomes" id="UP000291084">
    <property type="component" value="Chromosome 5"/>
</dbReference>
<evidence type="ECO:0000313" key="1">
    <source>
        <dbReference type="EMBL" id="BAT88429.1"/>
    </source>
</evidence>
<accession>A0A0S3S6L9</accession>